<dbReference type="EMBL" id="BDDD01000225">
    <property type="protein sequence ID" value="GAV61800.1"/>
    <property type="molecule type" value="Genomic_DNA"/>
</dbReference>
<evidence type="ECO:0000313" key="2">
    <source>
        <dbReference type="Proteomes" id="UP000187406"/>
    </source>
</evidence>
<name>A0A1Q3B1H1_CEPFO</name>
<dbReference type="AlphaFoldDB" id="A0A1Q3B1H1"/>
<keyword evidence="2" id="KW-1185">Reference proteome</keyword>
<gene>
    <name evidence="1" type="ORF">CFOL_v3_05326</name>
</gene>
<organism evidence="1 2">
    <name type="scientific">Cephalotus follicularis</name>
    <name type="common">Albany pitcher plant</name>
    <dbReference type="NCBI Taxonomy" id="3775"/>
    <lineage>
        <taxon>Eukaryota</taxon>
        <taxon>Viridiplantae</taxon>
        <taxon>Streptophyta</taxon>
        <taxon>Embryophyta</taxon>
        <taxon>Tracheophyta</taxon>
        <taxon>Spermatophyta</taxon>
        <taxon>Magnoliopsida</taxon>
        <taxon>eudicotyledons</taxon>
        <taxon>Gunneridae</taxon>
        <taxon>Pentapetalae</taxon>
        <taxon>rosids</taxon>
        <taxon>fabids</taxon>
        <taxon>Oxalidales</taxon>
        <taxon>Cephalotaceae</taxon>
        <taxon>Cephalotus</taxon>
    </lineage>
</organism>
<dbReference type="InParanoid" id="A0A1Q3B1H1"/>
<proteinExistence type="predicted"/>
<protein>
    <submittedName>
        <fullName evidence="1">Uncharacterized protein</fullName>
    </submittedName>
</protein>
<reference evidence="2" key="1">
    <citation type="submission" date="2016-04" db="EMBL/GenBank/DDBJ databases">
        <title>Cephalotus genome sequencing.</title>
        <authorList>
            <person name="Fukushima K."/>
            <person name="Hasebe M."/>
            <person name="Fang X."/>
        </authorList>
    </citation>
    <scope>NUCLEOTIDE SEQUENCE [LARGE SCALE GENOMIC DNA]</scope>
    <source>
        <strain evidence="2">cv. St1</strain>
    </source>
</reference>
<sequence length="104" mass="11729">MHLVSFNFLNGHCLTVGCKYAFIYVGANIDYNCIKQTRKPEAISTAAIFSSNRYTIPVEMQYSQPCKLKALSTFFLSFSNMSIQLFVHQSLVIVPCLLISYNSS</sequence>
<accession>A0A1Q3B1H1</accession>
<comment type="caution">
    <text evidence="1">The sequence shown here is derived from an EMBL/GenBank/DDBJ whole genome shotgun (WGS) entry which is preliminary data.</text>
</comment>
<dbReference type="Proteomes" id="UP000187406">
    <property type="component" value="Unassembled WGS sequence"/>
</dbReference>
<evidence type="ECO:0000313" key="1">
    <source>
        <dbReference type="EMBL" id="GAV61800.1"/>
    </source>
</evidence>